<keyword evidence="2" id="KW-0812">Transmembrane</keyword>
<evidence type="ECO:0000256" key="2">
    <source>
        <dbReference type="SAM" id="Phobius"/>
    </source>
</evidence>
<reference evidence="3" key="1">
    <citation type="journal article" date="2023" name="Mol. Biol. Evol.">
        <title>Third-Generation Sequencing Reveals the Adaptive Role of the Epigenome in Three Deep-Sea Polychaetes.</title>
        <authorList>
            <person name="Perez M."/>
            <person name="Aroh O."/>
            <person name="Sun Y."/>
            <person name="Lan Y."/>
            <person name="Juniper S.K."/>
            <person name="Young C.R."/>
            <person name="Angers B."/>
            <person name="Qian P.Y."/>
        </authorList>
    </citation>
    <scope>NUCLEOTIDE SEQUENCE</scope>
    <source>
        <strain evidence="3">P08H-3</strain>
    </source>
</reference>
<proteinExistence type="predicted"/>
<dbReference type="Proteomes" id="UP001208570">
    <property type="component" value="Unassembled WGS sequence"/>
</dbReference>
<organism evidence="3 4">
    <name type="scientific">Paralvinella palmiformis</name>
    <dbReference type="NCBI Taxonomy" id="53620"/>
    <lineage>
        <taxon>Eukaryota</taxon>
        <taxon>Metazoa</taxon>
        <taxon>Spiralia</taxon>
        <taxon>Lophotrochozoa</taxon>
        <taxon>Annelida</taxon>
        <taxon>Polychaeta</taxon>
        <taxon>Sedentaria</taxon>
        <taxon>Canalipalpata</taxon>
        <taxon>Terebellida</taxon>
        <taxon>Terebelliformia</taxon>
        <taxon>Alvinellidae</taxon>
        <taxon>Paralvinella</taxon>
    </lineage>
</organism>
<protein>
    <submittedName>
        <fullName evidence="3">Uncharacterized protein</fullName>
    </submittedName>
</protein>
<dbReference type="AlphaFoldDB" id="A0AAD9N6W1"/>
<keyword evidence="4" id="KW-1185">Reference proteome</keyword>
<gene>
    <name evidence="3" type="ORF">LSH36_154g01033</name>
</gene>
<evidence type="ECO:0000313" key="4">
    <source>
        <dbReference type="Proteomes" id="UP001208570"/>
    </source>
</evidence>
<keyword evidence="2" id="KW-0472">Membrane</keyword>
<comment type="caution">
    <text evidence="3">The sequence shown here is derived from an EMBL/GenBank/DDBJ whole genome shotgun (WGS) entry which is preliminary data.</text>
</comment>
<name>A0AAD9N6W1_9ANNE</name>
<dbReference type="PROSITE" id="PS51257">
    <property type="entry name" value="PROKAR_LIPOPROTEIN"/>
    <property type="match status" value="1"/>
</dbReference>
<evidence type="ECO:0000313" key="3">
    <source>
        <dbReference type="EMBL" id="KAK2159337.1"/>
    </source>
</evidence>
<accession>A0AAD9N6W1</accession>
<feature type="region of interest" description="Disordered" evidence="1">
    <location>
        <begin position="52"/>
        <end position="73"/>
    </location>
</feature>
<feature type="transmembrane region" description="Helical" evidence="2">
    <location>
        <begin position="20"/>
        <end position="41"/>
    </location>
</feature>
<keyword evidence="2" id="KW-1133">Transmembrane helix</keyword>
<dbReference type="EMBL" id="JAODUP010000154">
    <property type="protein sequence ID" value="KAK2159337.1"/>
    <property type="molecule type" value="Genomic_DNA"/>
</dbReference>
<evidence type="ECO:0000256" key="1">
    <source>
        <dbReference type="SAM" id="MobiDB-lite"/>
    </source>
</evidence>
<sequence>MRTRDKILTDVSRRVVDVVNAVVVVVVITSSTAACCWRLILPAAFLTRTARRTPQNAVAPSPEESSQSRRRSRFGHLACRRFRVDVGPDESRIPGLWCPTARLGRYRDQHRYK</sequence>